<dbReference type="Proteomes" id="UP000011086">
    <property type="component" value="Unassembled WGS sequence"/>
</dbReference>
<sequence length="43" mass="4892">MPTARFEIDSSSPRLPPRSKHLKGTADKGFEGFQYTGDQRVWP</sequence>
<evidence type="ECO:0000256" key="1">
    <source>
        <dbReference type="SAM" id="MobiDB-lite"/>
    </source>
</evidence>
<dbReference type="AlphaFoldDB" id="A0AA97NQ04"/>
<feature type="region of interest" description="Disordered" evidence="1">
    <location>
        <begin position="1"/>
        <end position="43"/>
    </location>
</feature>
<dbReference type="EMBL" id="JH793103">
    <property type="protein sequence ID" value="ELQ34181.1"/>
    <property type="molecule type" value="Genomic_DNA"/>
</dbReference>
<name>A0AA97NQ04_PYRO3</name>
<protein>
    <submittedName>
        <fullName evidence="2">Uncharacterized protein</fullName>
    </submittedName>
</protein>
<accession>A0AA97NQ04</accession>
<reference evidence="2" key="1">
    <citation type="journal article" date="2012" name="PLoS Genet.">
        <title>Comparative analysis of the genomes of two field isolates of the rice blast fungus Magnaporthe oryzae.</title>
        <authorList>
            <person name="Xue M."/>
            <person name="Yang J."/>
            <person name="Li Z."/>
            <person name="Hu S."/>
            <person name="Yao N."/>
            <person name="Dean R.A."/>
            <person name="Zhao W."/>
            <person name="Shen M."/>
            <person name="Zhang H."/>
            <person name="Li C."/>
            <person name="Liu L."/>
            <person name="Cao L."/>
            <person name="Xu X."/>
            <person name="Xing Y."/>
            <person name="Hsiang T."/>
            <person name="Zhang Z."/>
            <person name="Xu J.R."/>
            <person name="Peng Y.L."/>
        </authorList>
    </citation>
    <scope>NUCLEOTIDE SEQUENCE</scope>
    <source>
        <strain evidence="2">Y34</strain>
    </source>
</reference>
<gene>
    <name evidence="2" type="ORF">OOU_Y34scaffold00790g9</name>
</gene>
<evidence type="ECO:0000313" key="2">
    <source>
        <dbReference type="EMBL" id="ELQ34181.1"/>
    </source>
</evidence>
<proteinExistence type="predicted"/>
<organism evidence="2">
    <name type="scientific">Pyricularia oryzae (strain Y34)</name>
    <name type="common">Rice blast fungus</name>
    <name type="synonym">Magnaporthe oryzae</name>
    <dbReference type="NCBI Taxonomy" id="1143189"/>
    <lineage>
        <taxon>Eukaryota</taxon>
        <taxon>Fungi</taxon>
        <taxon>Dikarya</taxon>
        <taxon>Ascomycota</taxon>
        <taxon>Pezizomycotina</taxon>
        <taxon>Sordariomycetes</taxon>
        <taxon>Sordariomycetidae</taxon>
        <taxon>Magnaporthales</taxon>
        <taxon>Pyriculariaceae</taxon>
        <taxon>Pyricularia</taxon>
    </lineage>
</organism>